<organism evidence="2">
    <name type="scientific">Campylobacter jejuni</name>
    <dbReference type="NCBI Taxonomy" id="197"/>
    <lineage>
        <taxon>Bacteria</taxon>
        <taxon>Pseudomonadati</taxon>
        <taxon>Campylobacterota</taxon>
        <taxon>Epsilonproteobacteria</taxon>
        <taxon>Campylobacterales</taxon>
        <taxon>Campylobacteraceae</taxon>
        <taxon>Campylobacter</taxon>
    </lineage>
</organism>
<gene>
    <name evidence="2" type="ORF">E7M96_03330</name>
</gene>
<keyword evidence="2" id="KW-0969">Cilium</keyword>
<accession>A0A5T1DVM0</accession>
<dbReference type="InterPro" id="IPR055917">
    <property type="entry name" value="DUF7494"/>
</dbReference>
<dbReference type="InterPro" id="IPR019734">
    <property type="entry name" value="TPR_rpt"/>
</dbReference>
<sequence>MRILFLILLSFLNAFAFELVLNTGRENNQAFAVLHASNDLEFTCQKFITEAKVHFECDIAGMVDNKLKDQSFSAFDLKFIQEAQKIKMIILPKIQARMFDTSQNIYIDKELSSSSSHKSKAFTFIFTPELAPIKDYDGLDFNINFPHESLPYVGALDLNSDPVVIPQSADINTYLRIKKEYDKANYNQVVIDAQNAINRYRGSIFTSEFILYKLRAQNKLYTQDPSMRDQQILEKMIDDAKNWTRTFTSDKNFSEVLHIMLRTYIALAQRADVEYTMSILDNEQPNNYFTQLSKLDYADYIYNLNEKEKAVNIYENTYFNTKNLDLAARAAMSLAKNFLLNEQVNKAIEYINTILKANPEYFGKDIPRSLELAKLFNQKGQFDISASIYEDAFAKMSKLDPSYEETLKDLALVLSHANRSSDAKKKYLDLYMDDYLDGKYLDEIKKASDEVFFALGDNNASFLHQRYTDLMKQYANKDENIANKALDEDVALYYKEGNFSAILAYKDLIESKKIPNATQFLEKAAINDLKNAIKADNCINAANIFMHFSAYDIGQKIENKKQMLACLIRTSNVEQALDYIDKNYNEDSIFYGLQKASILFDNKQYPQVIKISKDIANSRILKSDDENFKAYYLQFLSLLRLNDYNQAIKILQILESFPMNFSMVEAYDALLSYANDHNMQTTILTYAPKAIDYQNFKGINLFSPNLEFIYLDALAKINKNEESLAVLTDLLKLKLSDEDKARALYIQALTYERMQNIQAEKESLKQCLEIKGVSNWQNLCKSKNQILNQ</sequence>
<evidence type="ECO:0000259" key="1">
    <source>
        <dbReference type="Pfam" id="PF24323"/>
    </source>
</evidence>
<dbReference type="InterPro" id="IPR011990">
    <property type="entry name" value="TPR-like_helical_dom_sf"/>
</dbReference>
<dbReference type="EMBL" id="AACJNO010000003">
    <property type="protein sequence ID" value="EAK8319607.1"/>
    <property type="molecule type" value="Genomic_DNA"/>
</dbReference>
<protein>
    <submittedName>
        <fullName evidence="2">Flagellar protein</fullName>
    </submittedName>
</protein>
<dbReference type="AlphaFoldDB" id="A0A5T1DVM0"/>
<dbReference type="Pfam" id="PF24323">
    <property type="entry name" value="DUF7494"/>
    <property type="match status" value="1"/>
</dbReference>
<comment type="caution">
    <text evidence="2">The sequence shown here is derived from an EMBL/GenBank/DDBJ whole genome shotgun (WGS) entry which is preliminary data.</text>
</comment>
<evidence type="ECO:0000313" key="2">
    <source>
        <dbReference type="EMBL" id="EAK8319607.1"/>
    </source>
</evidence>
<reference evidence="2" key="1">
    <citation type="submission" date="2019-04" db="EMBL/GenBank/DDBJ databases">
        <authorList>
            <person name="Ashton P.M."/>
            <person name="Dallman T."/>
            <person name="Nair S."/>
            <person name="De Pinna E."/>
            <person name="Peters T."/>
            <person name="Grant K."/>
        </authorList>
    </citation>
    <scope>NUCLEOTIDE SEQUENCE</scope>
    <source>
        <strain evidence="2">OXC2273</strain>
    </source>
</reference>
<dbReference type="Gene3D" id="1.25.40.10">
    <property type="entry name" value="Tetratricopeptide repeat domain"/>
    <property type="match status" value="2"/>
</dbReference>
<name>A0A5T1DVM0_CAMJU</name>
<dbReference type="SMART" id="SM00028">
    <property type="entry name" value="TPR"/>
    <property type="match status" value="3"/>
</dbReference>
<keyword evidence="2" id="KW-0966">Cell projection</keyword>
<dbReference type="SUPFAM" id="SSF48452">
    <property type="entry name" value="TPR-like"/>
    <property type="match status" value="2"/>
</dbReference>
<proteinExistence type="predicted"/>
<feature type="domain" description="DUF7494" evidence="1">
    <location>
        <begin position="17"/>
        <end position="129"/>
    </location>
</feature>
<keyword evidence="2" id="KW-0282">Flagellum</keyword>